<keyword evidence="2" id="KW-0597">Phosphoprotein</keyword>
<sequence length="192" mass="20637">MRAALAKLLSEEEDLQVVAELADAETVFSAAARMRPGVVVLDHALPGPLTVSEMCAKLCESVPGCAVLALLDRRSSATMLEILTRLVPRVGILTEEATPSELIDGIRQIALGRPVLDARLTVVALTYGNSPLTQRERDVLRRAANGIPVKEIAAELFLSSGTVRNYLSSSITKTGARTRIEAIRIAHEAGWI</sequence>
<evidence type="ECO:0000313" key="5">
    <source>
        <dbReference type="EMBL" id="GAA5199259.1"/>
    </source>
</evidence>
<keyword evidence="6" id="KW-1185">Reference proteome</keyword>
<accession>A0ABP9SNK6</accession>
<gene>
    <name evidence="5" type="ORF">GCM10023322_74520</name>
</gene>
<dbReference type="InterPro" id="IPR016032">
    <property type="entry name" value="Sig_transdc_resp-reg_C-effctor"/>
</dbReference>
<dbReference type="Gene3D" id="3.40.50.2300">
    <property type="match status" value="1"/>
</dbReference>
<protein>
    <submittedName>
        <fullName evidence="5">Response regulator transcription factor</fullName>
    </submittedName>
</protein>
<feature type="domain" description="Response regulatory" evidence="4">
    <location>
        <begin position="1"/>
        <end position="110"/>
    </location>
</feature>
<dbReference type="SUPFAM" id="SSF46894">
    <property type="entry name" value="C-terminal effector domain of the bipartite response regulators"/>
    <property type="match status" value="1"/>
</dbReference>
<keyword evidence="1" id="KW-0238">DNA-binding</keyword>
<dbReference type="InterPro" id="IPR001789">
    <property type="entry name" value="Sig_transdc_resp-reg_receiver"/>
</dbReference>
<dbReference type="RefSeq" id="WP_345637912.1">
    <property type="nucleotide sequence ID" value="NZ_BAABJQ010000036.1"/>
</dbReference>
<evidence type="ECO:0000259" key="4">
    <source>
        <dbReference type="PROSITE" id="PS50110"/>
    </source>
</evidence>
<dbReference type="Proteomes" id="UP001501570">
    <property type="component" value="Unassembled WGS sequence"/>
</dbReference>
<reference evidence="6" key="1">
    <citation type="journal article" date="2019" name="Int. J. Syst. Evol. Microbiol.">
        <title>The Global Catalogue of Microorganisms (GCM) 10K type strain sequencing project: providing services to taxonomists for standard genome sequencing and annotation.</title>
        <authorList>
            <consortium name="The Broad Institute Genomics Platform"/>
            <consortium name="The Broad Institute Genome Sequencing Center for Infectious Disease"/>
            <person name="Wu L."/>
            <person name="Ma J."/>
        </authorList>
    </citation>
    <scope>NUCLEOTIDE SEQUENCE [LARGE SCALE GENOMIC DNA]</scope>
    <source>
        <strain evidence="6">JCM 18304</strain>
    </source>
</reference>
<feature type="domain" description="HTH luxR-type" evidence="3">
    <location>
        <begin position="125"/>
        <end position="190"/>
    </location>
</feature>
<evidence type="ECO:0000313" key="6">
    <source>
        <dbReference type="Proteomes" id="UP001501570"/>
    </source>
</evidence>
<dbReference type="PRINTS" id="PR00038">
    <property type="entry name" value="HTHLUXR"/>
</dbReference>
<dbReference type="PROSITE" id="PS50043">
    <property type="entry name" value="HTH_LUXR_2"/>
    <property type="match status" value="1"/>
</dbReference>
<dbReference type="InterPro" id="IPR011006">
    <property type="entry name" value="CheY-like_superfamily"/>
</dbReference>
<dbReference type="SUPFAM" id="SSF52172">
    <property type="entry name" value="CheY-like"/>
    <property type="match status" value="1"/>
</dbReference>
<dbReference type="CDD" id="cd06170">
    <property type="entry name" value="LuxR_C_like"/>
    <property type="match status" value="1"/>
</dbReference>
<proteinExistence type="predicted"/>
<dbReference type="PANTHER" id="PTHR43214:SF42">
    <property type="entry name" value="TRANSCRIPTIONAL REGULATORY PROTEIN DESR"/>
    <property type="match status" value="1"/>
</dbReference>
<evidence type="ECO:0000259" key="3">
    <source>
        <dbReference type="PROSITE" id="PS50043"/>
    </source>
</evidence>
<evidence type="ECO:0000256" key="2">
    <source>
        <dbReference type="PROSITE-ProRule" id="PRU00169"/>
    </source>
</evidence>
<organism evidence="5 6">
    <name type="scientific">Rugosimonospora acidiphila</name>
    <dbReference type="NCBI Taxonomy" id="556531"/>
    <lineage>
        <taxon>Bacteria</taxon>
        <taxon>Bacillati</taxon>
        <taxon>Actinomycetota</taxon>
        <taxon>Actinomycetes</taxon>
        <taxon>Micromonosporales</taxon>
        <taxon>Micromonosporaceae</taxon>
        <taxon>Rugosimonospora</taxon>
    </lineage>
</organism>
<dbReference type="InterPro" id="IPR039420">
    <property type="entry name" value="WalR-like"/>
</dbReference>
<name>A0ABP9SNK6_9ACTN</name>
<dbReference type="PANTHER" id="PTHR43214">
    <property type="entry name" value="TWO-COMPONENT RESPONSE REGULATOR"/>
    <property type="match status" value="1"/>
</dbReference>
<dbReference type="PROSITE" id="PS50110">
    <property type="entry name" value="RESPONSE_REGULATORY"/>
    <property type="match status" value="1"/>
</dbReference>
<dbReference type="InterPro" id="IPR000792">
    <property type="entry name" value="Tscrpt_reg_LuxR_C"/>
</dbReference>
<evidence type="ECO:0000256" key="1">
    <source>
        <dbReference type="ARBA" id="ARBA00023125"/>
    </source>
</evidence>
<dbReference type="PROSITE" id="PS00622">
    <property type="entry name" value="HTH_LUXR_1"/>
    <property type="match status" value="1"/>
</dbReference>
<dbReference type="Pfam" id="PF00196">
    <property type="entry name" value="GerE"/>
    <property type="match status" value="1"/>
</dbReference>
<dbReference type="SMART" id="SM00421">
    <property type="entry name" value="HTH_LUXR"/>
    <property type="match status" value="1"/>
</dbReference>
<feature type="modified residue" description="4-aspartylphosphate" evidence="2">
    <location>
        <position position="42"/>
    </location>
</feature>
<dbReference type="EMBL" id="BAABJQ010000036">
    <property type="protein sequence ID" value="GAA5199259.1"/>
    <property type="molecule type" value="Genomic_DNA"/>
</dbReference>
<comment type="caution">
    <text evidence="5">The sequence shown here is derived from an EMBL/GenBank/DDBJ whole genome shotgun (WGS) entry which is preliminary data.</text>
</comment>